<name>A0A432XMR8_9GAMM</name>
<keyword evidence="6" id="KW-0482">Metalloprotease</keyword>
<evidence type="ECO:0000256" key="4">
    <source>
        <dbReference type="ARBA" id="ARBA00022801"/>
    </source>
</evidence>
<feature type="chain" id="PRO_5019093137" evidence="8">
    <location>
        <begin position="29"/>
        <end position="905"/>
    </location>
</feature>
<gene>
    <name evidence="10" type="ORF">CWE24_05660</name>
</gene>
<dbReference type="SMART" id="SM00631">
    <property type="entry name" value="Zn_pept"/>
    <property type="match status" value="1"/>
</dbReference>
<dbReference type="OrthoDB" id="9758209at2"/>
<comment type="similarity">
    <text evidence="2 7">Belongs to the peptidase M14 family.</text>
</comment>
<dbReference type="GO" id="GO:0005615">
    <property type="term" value="C:extracellular space"/>
    <property type="evidence" value="ECO:0007669"/>
    <property type="project" value="TreeGrafter"/>
</dbReference>
<dbReference type="GO" id="GO:0008270">
    <property type="term" value="F:zinc ion binding"/>
    <property type="evidence" value="ECO:0007669"/>
    <property type="project" value="InterPro"/>
</dbReference>
<protein>
    <submittedName>
        <fullName evidence="10">Peptidase M14</fullName>
    </submittedName>
</protein>
<comment type="caution">
    <text evidence="7">Lacks conserved residue(s) required for the propagation of feature annotation.</text>
</comment>
<keyword evidence="4" id="KW-0378">Hydrolase</keyword>
<dbReference type="InterPro" id="IPR029062">
    <property type="entry name" value="Class_I_gatase-like"/>
</dbReference>
<feature type="domain" description="Peptidase M14" evidence="9">
    <location>
        <begin position="71"/>
        <end position="404"/>
    </location>
</feature>
<dbReference type="Proteomes" id="UP000286985">
    <property type="component" value="Unassembled WGS sequence"/>
</dbReference>
<accession>A0A432XMR8</accession>
<dbReference type="SUPFAM" id="SSF52317">
    <property type="entry name" value="Class I glutamine amidotransferase-like"/>
    <property type="match status" value="1"/>
</dbReference>
<dbReference type="RefSeq" id="WP_092839017.1">
    <property type="nucleotide sequence ID" value="NZ_FPCF01000001.1"/>
</dbReference>
<evidence type="ECO:0000256" key="6">
    <source>
        <dbReference type="ARBA" id="ARBA00023049"/>
    </source>
</evidence>
<sequence>MQFKTRIAHAIVGALLTGTLLHSAPTYATELSAVETQQVNAQQAQALGLAVPYSAKVPTIESVLGYPAASRISSPAAIEAYFVKLAEQFPAQVKLNYYGKSWEGRNLYYVAISSAENMAAFANFQRGMQQLSAADKTSAQQANKLIAELPASVWLSYGVHGNEISSPEAAMLTAYHLLAAEDEQTASYLNNAVVFIDPVQNPDGRSRFVSRYYMTAGLEHSADRHSAEHNEPWPSGRSNHYLFDLNRDWIALTQPEISGQVEALLENMPLVFVDLHEMGGDSSYYFTPEADPYNPLITKKQRETLWYIGENNAQWFDERGYDYFTREIFDAFYPGYGASWPLYHGSISMTYEMASARGHVFRTKDGDILTYGDGVQRHFVASIATIEAVAQQRQQLLKNFWDYRNQGIEAGSDSKQRVYLFAGQQDPAATQRLAGLLTRHGVQVQQAKEAFSACGVKYPAGSFWVDTAQPAHYMARTLLDKNIAMDDKFIAEQERLRANNLPDQIYDVTAWSLPLMFNLDYQTCSRVPRAENQLATEQLVKPGTVLNADAEVGYIVPWGDMNAGRFLTEALRAGLTVKRTDLAFTHKNKQRYPAGSLILTHAQNAHLTAAVQKIALSSGATVHGVDSSWVTDGPNFGSNNVKLVHAPNIVMLWDEPVSSLNAGHSRYVIEQQFGYPVTAMRAAQLSRADLSHYQVLILPSTYGSLSSALGENGEANVKKWVENGGVLITFGNATEWAVQSVLLNSALERVINENPQGHGSEKKVDGLLIKSKAEHMHYITPDAADPYWTAGVLTNLDVDLEHWLSAGVQPNLISVTVGNQIYRPLSIEHGRNIVSYSKDVLASGYLWEENQQQLAYKPFLMWQPRQRGMVISFTQEPTYRAYLDGLNLLLLNAIFGGAAHATPLR</sequence>
<dbReference type="GO" id="GO:0004181">
    <property type="term" value="F:metallocarboxypeptidase activity"/>
    <property type="evidence" value="ECO:0007669"/>
    <property type="project" value="InterPro"/>
</dbReference>
<evidence type="ECO:0000256" key="3">
    <source>
        <dbReference type="ARBA" id="ARBA00022670"/>
    </source>
</evidence>
<dbReference type="EMBL" id="PIPU01000001">
    <property type="protein sequence ID" value="RUO49953.1"/>
    <property type="molecule type" value="Genomic_DNA"/>
</dbReference>
<dbReference type="GO" id="GO:0006508">
    <property type="term" value="P:proteolysis"/>
    <property type="evidence" value="ECO:0007669"/>
    <property type="project" value="UniProtKB-KW"/>
</dbReference>
<feature type="signal peptide" evidence="8">
    <location>
        <begin position="1"/>
        <end position="28"/>
    </location>
</feature>
<dbReference type="SUPFAM" id="SSF53187">
    <property type="entry name" value="Zn-dependent exopeptidases"/>
    <property type="match status" value="1"/>
</dbReference>
<dbReference type="PROSITE" id="PS52035">
    <property type="entry name" value="PEPTIDASE_M14"/>
    <property type="match status" value="1"/>
</dbReference>
<keyword evidence="5" id="KW-0862">Zinc</keyword>
<organism evidence="10 11">
    <name type="scientific">Pseudidiomarina donghaiensis</name>
    <dbReference type="NCBI Taxonomy" id="519452"/>
    <lineage>
        <taxon>Bacteria</taxon>
        <taxon>Pseudomonadati</taxon>
        <taxon>Pseudomonadota</taxon>
        <taxon>Gammaproteobacteria</taxon>
        <taxon>Alteromonadales</taxon>
        <taxon>Idiomarinaceae</taxon>
        <taxon>Pseudidiomarina</taxon>
    </lineage>
</organism>
<dbReference type="InterPro" id="IPR000834">
    <property type="entry name" value="Peptidase_M14"/>
</dbReference>
<keyword evidence="11" id="KW-1185">Reference proteome</keyword>
<keyword evidence="3" id="KW-0645">Protease</keyword>
<evidence type="ECO:0000256" key="2">
    <source>
        <dbReference type="ARBA" id="ARBA00005988"/>
    </source>
</evidence>
<evidence type="ECO:0000313" key="11">
    <source>
        <dbReference type="Proteomes" id="UP000286985"/>
    </source>
</evidence>
<dbReference type="CDD" id="cd03143">
    <property type="entry name" value="A4_beta-galactosidase_middle_domain"/>
    <property type="match status" value="1"/>
</dbReference>
<evidence type="ECO:0000256" key="7">
    <source>
        <dbReference type="PROSITE-ProRule" id="PRU01379"/>
    </source>
</evidence>
<dbReference type="PANTHER" id="PTHR11705">
    <property type="entry name" value="PROTEASE FAMILY M14 CARBOXYPEPTIDASE A,B"/>
    <property type="match status" value="1"/>
</dbReference>
<reference evidence="11" key="1">
    <citation type="journal article" date="2018" name="Front. Microbiol.">
        <title>Genome-Based Analysis Reveals the Taxonomy and Diversity of the Family Idiomarinaceae.</title>
        <authorList>
            <person name="Liu Y."/>
            <person name="Lai Q."/>
            <person name="Shao Z."/>
        </authorList>
    </citation>
    <scope>NUCLEOTIDE SEQUENCE [LARGE SCALE GENOMIC DNA]</scope>
    <source>
        <strain evidence="11">908033</strain>
    </source>
</reference>
<dbReference type="PANTHER" id="PTHR11705:SF143">
    <property type="entry name" value="SLL0236 PROTEIN"/>
    <property type="match status" value="1"/>
</dbReference>
<evidence type="ECO:0000256" key="8">
    <source>
        <dbReference type="SAM" id="SignalP"/>
    </source>
</evidence>
<comment type="cofactor">
    <cofactor evidence="1">
        <name>Zn(2+)</name>
        <dbReference type="ChEBI" id="CHEBI:29105"/>
    </cofactor>
</comment>
<comment type="caution">
    <text evidence="10">The sequence shown here is derived from an EMBL/GenBank/DDBJ whole genome shotgun (WGS) entry which is preliminary data.</text>
</comment>
<dbReference type="AlphaFoldDB" id="A0A432XMR8"/>
<evidence type="ECO:0000259" key="9">
    <source>
        <dbReference type="PROSITE" id="PS52035"/>
    </source>
</evidence>
<evidence type="ECO:0000313" key="10">
    <source>
        <dbReference type="EMBL" id="RUO49953.1"/>
    </source>
</evidence>
<proteinExistence type="inferred from homology"/>
<evidence type="ECO:0000256" key="5">
    <source>
        <dbReference type="ARBA" id="ARBA00022833"/>
    </source>
</evidence>
<keyword evidence="8" id="KW-0732">Signal</keyword>
<dbReference type="STRING" id="519452.SAMN04488139_1273"/>
<dbReference type="Gene3D" id="3.40.630.10">
    <property type="entry name" value="Zn peptidases"/>
    <property type="match status" value="1"/>
</dbReference>
<dbReference type="Pfam" id="PF00246">
    <property type="entry name" value="Peptidase_M14"/>
    <property type="match status" value="1"/>
</dbReference>
<evidence type="ECO:0000256" key="1">
    <source>
        <dbReference type="ARBA" id="ARBA00001947"/>
    </source>
</evidence>